<dbReference type="Pfam" id="PF13416">
    <property type="entry name" value="SBP_bac_8"/>
    <property type="match status" value="1"/>
</dbReference>
<evidence type="ECO:0000313" key="5">
    <source>
        <dbReference type="EMBL" id="AKJ96076.1"/>
    </source>
</evidence>
<name>A0A0G3GB68_9GAMM</name>
<feature type="binding site" evidence="3">
    <location>
        <position position="228"/>
    </location>
    <ligand>
        <name>Fe cation</name>
        <dbReference type="ChEBI" id="CHEBI:24875"/>
    </ligand>
</feature>
<protein>
    <submittedName>
        <fullName evidence="5">Iron deficiency-induced protein A</fullName>
    </submittedName>
</protein>
<reference evidence="5 6" key="1">
    <citation type="submission" date="2015-04" db="EMBL/GenBank/DDBJ databases">
        <title>Complete Sequence for the Genome of the Thioalkalivibrio versutus D301.</title>
        <authorList>
            <person name="Mu T."/>
            <person name="Zhou J."/>
            <person name="Xu X."/>
        </authorList>
    </citation>
    <scope>NUCLEOTIDE SEQUENCE [LARGE SCALE GENOMIC DNA]</scope>
    <source>
        <strain evidence="5 6">D301</strain>
    </source>
</reference>
<evidence type="ECO:0000256" key="2">
    <source>
        <dbReference type="ARBA" id="ARBA00022729"/>
    </source>
</evidence>
<evidence type="ECO:0000256" key="4">
    <source>
        <dbReference type="SAM" id="SignalP"/>
    </source>
</evidence>
<organism evidence="5 6">
    <name type="scientific">Thioalkalivibrio versutus</name>
    <dbReference type="NCBI Taxonomy" id="106634"/>
    <lineage>
        <taxon>Bacteria</taxon>
        <taxon>Pseudomonadati</taxon>
        <taxon>Pseudomonadota</taxon>
        <taxon>Gammaproteobacteria</taxon>
        <taxon>Chromatiales</taxon>
        <taxon>Ectothiorhodospiraceae</taxon>
        <taxon>Thioalkalivibrio</taxon>
    </lineage>
</organism>
<dbReference type="SUPFAM" id="SSF53850">
    <property type="entry name" value="Periplasmic binding protein-like II"/>
    <property type="match status" value="1"/>
</dbReference>
<dbReference type="InterPro" id="IPR026045">
    <property type="entry name" value="Ferric-bd"/>
</dbReference>
<dbReference type="EMBL" id="CP011367">
    <property type="protein sequence ID" value="AKJ96076.1"/>
    <property type="molecule type" value="Genomic_DNA"/>
</dbReference>
<dbReference type="PATRIC" id="fig|106634.4.peg.2497"/>
<dbReference type="Proteomes" id="UP000064201">
    <property type="component" value="Chromosome"/>
</dbReference>
<keyword evidence="6" id="KW-1185">Reference proteome</keyword>
<dbReference type="PANTHER" id="PTHR30006:SF15">
    <property type="entry name" value="IRON-UTILIZATION PERIPLASMIC PROTEIN"/>
    <property type="match status" value="1"/>
</dbReference>
<keyword evidence="3" id="KW-0479">Metal-binding</keyword>
<feature type="signal peptide" evidence="4">
    <location>
        <begin position="1"/>
        <end position="24"/>
    </location>
</feature>
<evidence type="ECO:0000256" key="1">
    <source>
        <dbReference type="ARBA" id="ARBA00008520"/>
    </source>
</evidence>
<gene>
    <name evidence="5" type="ORF">TVD_12250</name>
</gene>
<dbReference type="PANTHER" id="PTHR30006">
    <property type="entry name" value="THIAMINE-BINDING PERIPLASMIC PROTEIN-RELATED"/>
    <property type="match status" value="1"/>
</dbReference>
<keyword evidence="2 4" id="KW-0732">Signal</keyword>
<dbReference type="Gene3D" id="3.40.190.10">
    <property type="entry name" value="Periplasmic binding protein-like II"/>
    <property type="match status" value="2"/>
</dbReference>
<dbReference type="GO" id="GO:0046872">
    <property type="term" value="F:metal ion binding"/>
    <property type="evidence" value="ECO:0007669"/>
    <property type="project" value="UniProtKB-KW"/>
</dbReference>
<keyword evidence="3" id="KW-0408">Iron</keyword>
<dbReference type="InterPro" id="IPR006059">
    <property type="entry name" value="SBP"/>
</dbReference>
<dbReference type="OrthoDB" id="9769567at2"/>
<dbReference type="STRING" id="106634.TVD_12250"/>
<dbReference type="KEGG" id="tvr:TVD_12250"/>
<dbReference type="AlphaFoldDB" id="A0A0G3GB68"/>
<comment type="similarity">
    <text evidence="1">Belongs to the bacterial solute-binding protein 1 family.</text>
</comment>
<feature type="binding site" evidence="3">
    <location>
        <position position="227"/>
    </location>
    <ligand>
        <name>Fe cation</name>
        <dbReference type="ChEBI" id="CHEBI:24875"/>
    </ligand>
</feature>
<dbReference type="PIRSF" id="PIRSF002825">
    <property type="entry name" value="CfbpA"/>
    <property type="match status" value="1"/>
</dbReference>
<proteinExistence type="inferred from homology"/>
<evidence type="ECO:0000256" key="3">
    <source>
        <dbReference type="PIRSR" id="PIRSR002825-1"/>
    </source>
</evidence>
<dbReference type="GO" id="GO:0030288">
    <property type="term" value="C:outer membrane-bounded periplasmic space"/>
    <property type="evidence" value="ECO:0007669"/>
    <property type="project" value="TreeGrafter"/>
</dbReference>
<feature type="chain" id="PRO_5002553828" evidence="4">
    <location>
        <begin position="25"/>
        <end position="345"/>
    </location>
</feature>
<evidence type="ECO:0000313" key="6">
    <source>
        <dbReference type="Proteomes" id="UP000064201"/>
    </source>
</evidence>
<accession>A0A0G3GB68</accession>
<dbReference type="CDD" id="cd13542">
    <property type="entry name" value="PBP2_FutA1_ilke"/>
    <property type="match status" value="1"/>
</dbReference>
<sequence length="345" mass="38156">MNFRPFAWLIATAAAIAVSMPLVGCSPADQDEVNLYSARQENLIKPLLDDFTDQTGIPVNLVTGGADSLLQRLRHEGRNSPADLFITVDAARLHQASEAGVLQAVESDVLRENIPERYRDPDGQWFGLSSRARPILYHKDRVDPAELSTYEALTDAQWEGRICIRSSSNVYNQSLVAAMIATEGAEAAQDWAAGIVANMARQPQGGDRDQIRAVADGVCDVAIANTYYLGLMLDGEGRDREVAEQIGVFWPNQDGRGTHVNISGAGVTAHAPNRDNAIRLLEFLSSTEAQEWYAEVNQEYPIRDDVPASDILQSFGEFQSDDIELYRLGNHNAEAVRIMDRVRWR</sequence>
<dbReference type="RefSeq" id="WP_018168997.1">
    <property type="nucleotide sequence ID" value="NZ_CP011367.1"/>
</dbReference>